<name>A0A0A7KHH9_9DEIO</name>
<proteinExistence type="predicted"/>
<dbReference type="EMBL" id="CP010028">
    <property type="protein sequence ID" value="AIZ43998.1"/>
    <property type="molecule type" value="Genomic_DNA"/>
</dbReference>
<dbReference type="Proteomes" id="UP000030634">
    <property type="component" value="Chromosome"/>
</dbReference>
<dbReference type="KEGG" id="dsw:QR90_00935"/>
<evidence type="ECO:0000313" key="1">
    <source>
        <dbReference type="EMBL" id="AIZ43998.1"/>
    </source>
</evidence>
<evidence type="ECO:0000313" key="2">
    <source>
        <dbReference type="Proteomes" id="UP000030634"/>
    </source>
</evidence>
<protein>
    <submittedName>
        <fullName evidence="1">Uncharacterized protein</fullName>
    </submittedName>
</protein>
<accession>A0A0A7KHH9</accession>
<gene>
    <name evidence="1" type="ORF">QR90_00935</name>
</gene>
<dbReference type="STRING" id="1182571.QR90_00935"/>
<sequence>MNTPQWKRNLSLTAAMLGTLAGAQTYSGPKAVVYIGDRWCRGGYCSGSVYAAFEEAMNRALTASGYVEAVRKKDGAPLQMAGGVTDVSSSSSVCLPIVGCLRGKTVRASMELTDTASGAVKWNESCEGTSGGVSTWGWWGGSVYLDSDEGKAVADCAGKLVQKLTASGALTPYLGQTGPVTAVTAPAAAPAAPTAPPAPAAQASQPVEQLGGMLKTLAFADMNALFTSDPYNPVKVKELNAAATSATLARASGVQLKVSSTENAGAYTLVGVTYTLPGGQEKFVQLAVTADPSLNPRGGTRLLYLSAFNPLRTSTPALDGLSRNVETLLGDLHTALGLPGL</sequence>
<dbReference type="RefSeq" id="WP_039681633.1">
    <property type="nucleotide sequence ID" value="NZ_CP010028.1"/>
</dbReference>
<dbReference type="HOGENOM" id="CLU_813106_0_0_0"/>
<organism evidence="1 2">
    <name type="scientific">Deinococcus radiopugnans</name>
    <dbReference type="NCBI Taxonomy" id="57497"/>
    <lineage>
        <taxon>Bacteria</taxon>
        <taxon>Thermotogati</taxon>
        <taxon>Deinococcota</taxon>
        <taxon>Deinococci</taxon>
        <taxon>Deinococcales</taxon>
        <taxon>Deinococcaceae</taxon>
        <taxon>Deinococcus</taxon>
    </lineage>
</organism>
<dbReference type="AlphaFoldDB" id="A0A0A7KHH9"/>
<reference evidence="2" key="1">
    <citation type="submission" date="2014-11" db="EMBL/GenBank/DDBJ databases">
        <title>Hymenobacter sp. DG25B genome submission.</title>
        <authorList>
            <person name="Jung H.-Y."/>
            <person name="Kim M.K."/>
            <person name="Srinivasan S."/>
            <person name="Lim S."/>
        </authorList>
    </citation>
    <scope>NUCLEOTIDE SEQUENCE [LARGE SCALE GENOMIC DNA]</scope>
    <source>
        <strain evidence="2">DY59</strain>
    </source>
</reference>